<dbReference type="SMART" id="SM00228">
    <property type="entry name" value="PDZ"/>
    <property type="match status" value="3"/>
</dbReference>
<feature type="domain" description="PDZ" evidence="4">
    <location>
        <begin position="15"/>
        <end position="97"/>
    </location>
</feature>
<gene>
    <name evidence="5" type="ORF">B4U80_09552</name>
</gene>
<keyword evidence="2" id="KW-1003">Cell membrane</keyword>
<dbReference type="InterPro" id="IPR051067">
    <property type="entry name" value="NHER"/>
</dbReference>
<dbReference type="STRING" id="299467.A0A443SVQ0"/>
<dbReference type="CDD" id="cd06768">
    <property type="entry name" value="PDZ_NHERF-like"/>
    <property type="match status" value="2"/>
</dbReference>
<dbReference type="Pfam" id="PF17820">
    <property type="entry name" value="PDZ_6"/>
    <property type="match status" value="1"/>
</dbReference>
<protein>
    <recommendedName>
        <fullName evidence="4">PDZ domain-containing protein</fullName>
    </recommendedName>
</protein>
<dbReference type="PANTHER" id="PTHR14191">
    <property type="entry name" value="PDZ DOMAIN CONTAINING PROTEIN"/>
    <property type="match status" value="1"/>
</dbReference>
<dbReference type="GO" id="GO:0043495">
    <property type="term" value="F:protein-membrane adaptor activity"/>
    <property type="evidence" value="ECO:0007669"/>
    <property type="project" value="TreeGrafter"/>
</dbReference>
<dbReference type="AlphaFoldDB" id="A0A443SVQ0"/>
<evidence type="ECO:0000259" key="4">
    <source>
        <dbReference type="PROSITE" id="PS50106"/>
    </source>
</evidence>
<evidence type="ECO:0000256" key="2">
    <source>
        <dbReference type="ARBA" id="ARBA00022475"/>
    </source>
</evidence>
<evidence type="ECO:0000256" key="1">
    <source>
        <dbReference type="ARBA" id="ARBA00004236"/>
    </source>
</evidence>
<evidence type="ECO:0000313" key="6">
    <source>
        <dbReference type="Proteomes" id="UP000288716"/>
    </source>
</evidence>
<dbReference type="Gene3D" id="2.30.42.10">
    <property type="match status" value="3"/>
</dbReference>
<evidence type="ECO:0000256" key="3">
    <source>
        <dbReference type="ARBA" id="ARBA00022737"/>
    </source>
</evidence>
<proteinExistence type="predicted"/>
<dbReference type="SUPFAM" id="SSF50156">
    <property type="entry name" value="PDZ domain-like"/>
    <property type="match status" value="3"/>
</dbReference>
<evidence type="ECO:0000313" key="5">
    <source>
        <dbReference type="EMBL" id="RWS31606.1"/>
    </source>
</evidence>
<dbReference type="Pfam" id="PF00595">
    <property type="entry name" value="PDZ"/>
    <property type="match status" value="2"/>
</dbReference>
<organism evidence="5 6">
    <name type="scientific">Leptotrombidium deliense</name>
    <dbReference type="NCBI Taxonomy" id="299467"/>
    <lineage>
        <taxon>Eukaryota</taxon>
        <taxon>Metazoa</taxon>
        <taxon>Ecdysozoa</taxon>
        <taxon>Arthropoda</taxon>
        <taxon>Chelicerata</taxon>
        <taxon>Arachnida</taxon>
        <taxon>Acari</taxon>
        <taxon>Acariformes</taxon>
        <taxon>Trombidiformes</taxon>
        <taxon>Prostigmata</taxon>
        <taxon>Anystina</taxon>
        <taxon>Parasitengona</taxon>
        <taxon>Trombiculoidea</taxon>
        <taxon>Trombiculidae</taxon>
        <taxon>Leptotrombidium</taxon>
    </lineage>
</organism>
<dbReference type="PROSITE" id="PS50106">
    <property type="entry name" value="PDZ"/>
    <property type="match status" value="3"/>
</dbReference>
<feature type="domain" description="PDZ" evidence="4">
    <location>
        <begin position="413"/>
        <end position="493"/>
    </location>
</feature>
<name>A0A443SVQ0_9ACAR</name>
<dbReference type="InterPro" id="IPR041489">
    <property type="entry name" value="PDZ_6"/>
</dbReference>
<keyword evidence="3" id="KW-0677">Repeat</keyword>
<accession>A0A443SVQ0</accession>
<keyword evidence="2" id="KW-0472">Membrane</keyword>
<dbReference type="InterPro" id="IPR001478">
    <property type="entry name" value="PDZ"/>
</dbReference>
<dbReference type="OrthoDB" id="10007415at2759"/>
<dbReference type="VEuPathDB" id="VectorBase:LDEU000437"/>
<reference evidence="5 6" key="1">
    <citation type="journal article" date="2018" name="Gigascience">
        <title>Genomes of trombidid mites reveal novel predicted allergens and laterally-transferred genes associated with secondary metabolism.</title>
        <authorList>
            <person name="Dong X."/>
            <person name="Chaisiri K."/>
            <person name="Xia D."/>
            <person name="Armstrong S.D."/>
            <person name="Fang Y."/>
            <person name="Donnelly M.J."/>
            <person name="Kadowaki T."/>
            <person name="McGarry J.W."/>
            <person name="Darby A.C."/>
            <person name="Makepeace B.L."/>
        </authorList>
    </citation>
    <scope>NUCLEOTIDE SEQUENCE [LARGE SCALE GENOMIC DNA]</scope>
    <source>
        <strain evidence="5">UoL-UT</strain>
    </source>
</reference>
<dbReference type="Proteomes" id="UP000288716">
    <property type="component" value="Unassembled WGS sequence"/>
</dbReference>
<comment type="subcellular location">
    <subcellularLocation>
        <location evidence="1">Cell membrane</location>
    </subcellularLocation>
</comment>
<dbReference type="GO" id="GO:0072659">
    <property type="term" value="P:protein localization to plasma membrane"/>
    <property type="evidence" value="ECO:0007669"/>
    <property type="project" value="TreeGrafter"/>
</dbReference>
<dbReference type="EMBL" id="NCKV01000117">
    <property type="protein sequence ID" value="RWS31606.1"/>
    <property type="molecule type" value="Genomic_DNA"/>
</dbReference>
<sequence>MSRTGSLSNLLQPRLCHLLKWPDYEGFGFNLMTKKEETGHFIADVEILGPADLSGLRDGDRVIEVNGINVQTEPHLNVAKMIAVSGDEVKLLVVDELTYNHYQQNNYSLDSSILNVVYIRTPDKQPNDQTFEPTVVYNENFTEESYVLNSSREETTARTFARYSSLQEPSTVEYNEISRETVEMTQMRSSVKVEPEAMGSNESGFVSLAEQCNGKISAPRMCKITKWSNDEGYGFSLNTPKDRRGHFVSKIDDNSPASNSGIKHGDRIIEVNGSNIELMTHSAITEMIRKSPNSAVTLLVIDEESYGWYCEQGIEVTGNLPNIIYMRNPERVSKSINSVAMYLKNDASKRSSVVSQRNEVQEEPFKSATLPVLRSENKNGHVAAARTYSGNRISNNSADLNLPEDAPAPRLCHLLLVPHFSGFGFGLRTYKATGFKYIVDIKPRSPAAYAGLREWDRVIEVNGVNVNVDNHAQVCGRIQSKPNDVKILVLEEGEYEWYTTRNLVPKNSQKNVIYLCNLVDDNVAGDSHTSDGNPQNVYQLSTAEVRERISSLKRQDPRNKNVDFHKRIEMYEQM</sequence>
<comment type="caution">
    <text evidence="5">The sequence shown here is derived from an EMBL/GenBank/DDBJ whole genome shotgun (WGS) entry which is preliminary data.</text>
</comment>
<dbReference type="GO" id="GO:0016324">
    <property type="term" value="C:apical plasma membrane"/>
    <property type="evidence" value="ECO:0007669"/>
    <property type="project" value="TreeGrafter"/>
</dbReference>
<dbReference type="InterPro" id="IPR036034">
    <property type="entry name" value="PDZ_sf"/>
</dbReference>
<keyword evidence="6" id="KW-1185">Reference proteome</keyword>
<feature type="domain" description="PDZ" evidence="4">
    <location>
        <begin position="221"/>
        <end position="303"/>
    </location>
</feature>
<dbReference type="PANTHER" id="PTHR14191:SF3">
    <property type="entry name" value="NA(+)_H(+) EXCHANGE REGULATORY COFACTOR-LIKE PROTEIN NRFL-1"/>
    <property type="match status" value="1"/>
</dbReference>